<dbReference type="Proteomes" id="UP000279833">
    <property type="component" value="Unassembled WGS sequence"/>
</dbReference>
<gene>
    <name evidence="2" type="ORF">SCUD_LOCUS14067</name>
</gene>
<dbReference type="Pfam" id="PF03097">
    <property type="entry name" value="BRO1"/>
    <property type="match status" value="1"/>
</dbReference>
<accession>A0A183KGC1</accession>
<evidence type="ECO:0000313" key="2">
    <source>
        <dbReference type="EMBL" id="VDP55122.1"/>
    </source>
</evidence>
<dbReference type="PANTHER" id="PTHR23030">
    <property type="entry name" value="PCD6 INTERACTING PROTEIN-RELATED"/>
    <property type="match status" value="1"/>
</dbReference>
<proteinExistence type="predicted"/>
<dbReference type="WBParaSite" id="SCUD_0001407101-mRNA-1">
    <property type="protein sequence ID" value="SCUD_0001407101-mRNA-1"/>
    <property type="gene ID" value="SCUD_0001407101"/>
</dbReference>
<dbReference type="Gene3D" id="1.25.40.280">
    <property type="entry name" value="alix/aip1 like domains"/>
    <property type="match status" value="1"/>
</dbReference>
<dbReference type="GO" id="GO:0005768">
    <property type="term" value="C:endosome"/>
    <property type="evidence" value="ECO:0007669"/>
    <property type="project" value="TreeGrafter"/>
</dbReference>
<dbReference type="PROSITE" id="PS51180">
    <property type="entry name" value="BRO1"/>
    <property type="match status" value="1"/>
</dbReference>
<reference evidence="2 3" key="2">
    <citation type="submission" date="2018-11" db="EMBL/GenBank/DDBJ databases">
        <authorList>
            <consortium name="Pathogen Informatics"/>
        </authorList>
    </citation>
    <scope>NUCLEOTIDE SEQUENCE [LARGE SCALE GENOMIC DNA]</scope>
    <source>
        <strain evidence="2">Dakar</strain>
        <strain evidence="3">Dakar, Senegal</strain>
    </source>
</reference>
<reference evidence="4" key="1">
    <citation type="submission" date="2016-06" db="UniProtKB">
        <authorList>
            <consortium name="WormBaseParasite"/>
        </authorList>
    </citation>
    <scope>IDENTIFICATION</scope>
</reference>
<protein>
    <submittedName>
        <fullName evidence="4">BRO1 domain-containing protein</fullName>
    </submittedName>
</protein>
<dbReference type="InterPro" id="IPR004328">
    <property type="entry name" value="BRO1_dom"/>
</dbReference>
<dbReference type="AlphaFoldDB" id="A0A183KGC1"/>
<dbReference type="PANTHER" id="PTHR23030:SF30">
    <property type="entry name" value="TYROSINE-PROTEIN PHOSPHATASE NON-RECEPTOR TYPE 23"/>
    <property type="match status" value="1"/>
</dbReference>
<dbReference type="InterPro" id="IPR038499">
    <property type="entry name" value="BRO1_sf"/>
</dbReference>
<dbReference type="STRING" id="6186.A0A183KGC1"/>
<sequence length="146" mass="15932">MNFLSIPLKKSAPVDLSSNFQQLIALQYGAPTANACLGSLGELSSMRTVACVKGDNYNPTVEAIAAYHDAMYQLEGRLNVNVASRVDFKWSDISGKSNKKESSLKFERSNVLFCYGAAHSQLGESCRPNCENSLQQALKSFKVSTI</sequence>
<dbReference type="EMBL" id="UZAK01036384">
    <property type="protein sequence ID" value="VDP55122.1"/>
    <property type="molecule type" value="Genomic_DNA"/>
</dbReference>
<evidence type="ECO:0000313" key="3">
    <source>
        <dbReference type="Proteomes" id="UP000279833"/>
    </source>
</evidence>
<feature type="domain" description="BRO1" evidence="1">
    <location>
        <begin position="2"/>
        <end position="146"/>
    </location>
</feature>
<evidence type="ECO:0000313" key="4">
    <source>
        <dbReference type="WBParaSite" id="SCUD_0001407101-mRNA-1"/>
    </source>
</evidence>
<name>A0A183KGC1_9TREM</name>
<keyword evidence="3" id="KW-1185">Reference proteome</keyword>
<organism evidence="4">
    <name type="scientific">Schistosoma curassoni</name>
    <dbReference type="NCBI Taxonomy" id="6186"/>
    <lineage>
        <taxon>Eukaryota</taxon>
        <taxon>Metazoa</taxon>
        <taxon>Spiralia</taxon>
        <taxon>Lophotrochozoa</taxon>
        <taxon>Platyhelminthes</taxon>
        <taxon>Trematoda</taxon>
        <taxon>Digenea</taxon>
        <taxon>Strigeidida</taxon>
        <taxon>Schistosomatoidea</taxon>
        <taxon>Schistosomatidae</taxon>
        <taxon>Schistosoma</taxon>
    </lineage>
</organism>
<dbReference type="GO" id="GO:0043328">
    <property type="term" value="P:protein transport to vacuole involved in ubiquitin-dependent protein catabolic process via the multivesicular body sorting pathway"/>
    <property type="evidence" value="ECO:0007669"/>
    <property type="project" value="TreeGrafter"/>
</dbReference>
<evidence type="ECO:0000259" key="1">
    <source>
        <dbReference type="PROSITE" id="PS51180"/>
    </source>
</evidence>